<dbReference type="EMBL" id="CP079105">
    <property type="protein sequence ID" value="QXQ14259.1"/>
    <property type="molecule type" value="Genomic_DNA"/>
</dbReference>
<feature type="transmembrane region" description="Helical" evidence="1">
    <location>
        <begin position="233"/>
        <end position="253"/>
    </location>
</feature>
<keyword evidence="3" id="KW-1185">Reference proteome</keyword>
<evidence type="ECO:0000256" key="1">
    <source>
        <dbReference type="SAM" id="Phobius"/>
    </source>
</evidence>
<feature type="transmembrane region" description="Helical" evidence="1">
    <location>
        <begin position="153"/>
        <end position="173"/>
    </location>
</feature>
<feature type="transmembrane region" description="Helical" evidence="1">
    <location>
        <begin position="180"/>
        <end position="200"/>
    </location>
</feature>
<dbReference type="Proteomes" id="UP000887023">
    <property type="component" value="Chromosome"/>
</dbReference>
<evidence type="ECO:0000313" key="2">
    <source>
        <dbReference type="EMBL" id="QXQ14259.1"/>
    </source>
</evidence>
<gene>
    <name evidence="2" type="ORF">KV203_02150</name>
</gene>
<dbReference type="RefSeq" id="WP_066466890.1">
    <property type="nucleotide sequence ID" value="NZ_CBCRUZ010000003.1"/>
</dbReference>
<keyword evidence="1" id="KW-1133">Transmembrane helix</keyword>
<feature type="transmembrane region" description="Helical" evidence="1">
    <location>
        <begin position="102"/>
        <end position="133"/>
    </location>
</feature>
<protein>
    <submittedName>
        <fullName evidence="2">ABC transporter permease</fullName>
    </submittedName>
</protein>
<reference evidence="2" key="1">
    <citation type="submission" date="2021-07" db="EMBL/GenBank/DDBJ databases">
        <title>Candidatus Kaistella beijingensis sp. nov. isolated from a municipal wastewater treatment plant is involved in sludge foaming.</title>
        <authorList>
            <person name="Song Y."/>
            <person name="Liu S.-J."/>
        </authorList>
    </citation>
    <scope>NUCLEOTIDE SEQUENCE</scope>
    <source>
        <strain evidence="2">DSM 43998</strain>
    </source>
</reference>
<organism evidence="2 3">
    <name type="scientific">Skermania pinensis</name>
    <dbReference type="NCBI Taxonomy" id="39122"/>
    <lineage>
        <taxon>Bacteria</taxon>
        <taxon>Bacillati</taxon>
        <taxon>Actinomycetota</taxon>
        <taxon>Actinomycetes</taxon>
        <taxon>Mycobacteriales</taxon>
        <taxon>Gordoniaceae</taxon>
        <taxon>Skermania</taxon>
    </lineage>
</organism>
<sequence>MGALAAERIKLTSVRSPWWCSAIIVVLGLGFAGLMGWVGKQAAADPTNSDEFAGLTPDLAASGVSGFGILVLSVLAALSVTSEYRFGIIRTTFQAMPRRWPVLVAKAVLIGLYGAVLTAVVAFAAVYLAKAVAGPAASGDLVFSDATNARSMYGIPIYAFLCVVLAIGVGALLRQSAAAIALLLLWPLLLENLVGLLGSVGRNIQPFLPFVNANHFLGQATGIDFPWGPWGSLLYFAACVLVVFGAAVVVTDLRDA</sequence>
<feature type="transmembrane region" description="Helical" evidence="1">
    <location>
        <begin position="18"/>
        <end position="39"/>
    </location>
</feature>
<keyword evidence="1" id="KW-0812">Transmembrane</keyword>
<keyword evidence="1" id="KW-0472">Membrane</keyword>
<evidence type="ECO:0000313" key="3">
    <source>
        <dbReference type="Proteomes" id="UP000887023"/>
    </source>
</evidence>
<proteinExistence type="predicted"/>
<feature type="transmembrane region" description="Helical" evidence="1">
    <location>
        <begin position="59"/>
        <end position="81"/>
    </location>
</feature>
<name>A0ABX8S8R0_9ACTN</name>
<accession>A0ABX8S8R0</accession>